<proteinExistence type="predicted"/>
<name>A0ABV0TDU1_9TELE</name>
<evidence type="ECO:0008006" key="3">
    <source>
        <dbReference type="Google" id="ProtNLM"/>
    </source>
</evidence>
<keyword evidence="2" id="KW-1185">Reference proteome</keyword>
<dbReference type="Proteomes" id="UP001482620">
    <property type="component" value="Unassembled WGS sequence"/>
</dbReference>
<accession>A0ABV0TDU1</accession>
<reference evidence="1 2" key="1">
    <citation type="submission" date="2021-06" db="EMBL/GenBank/DDBJ databases">
        <authorList>
            <person name="Palmer J.M."/>
        </authorList>
    </citation>
    <scope>NUCLEOTIDE SEQUENCE [LARGE SCALE GENOMIC DNA]</scope>
    <source>
        <strain evidence="2">if_2019</strain>
        <tissue evidence="1">Muscle</tissue>
    </source>
</reference>
<evidence type="ECO:0000313" key="1">
    <source>
        <dbReference type="EMBL" id="MEQ2231055.1"/>
    </source>
</evidence>
<comment type="caution">
    <text evidence="1">The sequence shown here is derived from an EMBL/GenBank/DDBJ whole genome shotgun (WGS) entry which is preliminary data.</text>
</comment>
<protein>
    <recommendedName>
        <fullName evidence="3">Hexosyltransferase</fullName>
    </recommendedName>
</protein>
<evidence type="ECO:0000313" key="2">
    <source>
        <dbReference type="Proteomes" id="UP001482620"/>
    </source>
</evidence>
<gene>
    <name evidence="1" type="ORF">ILYODFUR_035434</name>
</gene>
<dbReference type="EMBL" id="JAHRIQ010029919">
    <property type="protein sequence ID" value="MEQ2231055.1"/>
    <property type="molecule type" value="Genomic_DNA"/>
</dbReference>
<organism evidence="1 2">
    <name type="scientific">Ilyodon furcidens</name>
    <name type="common">goldbreast splitfin</name>
    <dbReference type="NCBI Taxonomy" id="33524"/>
    <lineage>
        <taxon>Eukaryota</taxon>
        <taxon>Metazoa</taxon>
        <taxon>Chordata</taxon>
        <taxon>Craniata</taxon>
        <taxon>Vertebrata</taxon>
        <taxon>Euteleostomi</taxon>
        <taxon>Actinopterygii</taxon>
        <taxon>Neopterygii</taxon>
        <taxon>Teleostei</taxon>
        <taxon>Neoteleostei</taxon>
        <taxon>Acanthomorphata</taxon>
        <taxon>Ovalentaria</taxon>
        <taxon>Atherinomorphae</taxon>
        <taxon>Cyprinodontiformes</taxon>
        <taxon>Goodeidae</taxon>
        <taxon>Ilyodon</taxon>
    </lineage>
</organism>
<sequence>MIFFFPSEVLLQHFGSAGSFKNRRQKPATRPPPQEEIFQTTNVLEKTHPLKPNPLKFVFLVNHAVKLSSDITTERSQMWQNSWGFDLYYIFPAHSDRIRIFRKIIHGNLKWLGKTVVPSSL</sequence>